<organism evidence="5 6">
    <name type="scientific">Rhizobium loti</name>
    <name type="common">Mesorhizobium loti</name>
    <dbReference type="NCBI Taxonomy" id="381"/>
    <lineage>
        <taxon>Bacteria</taxon>
        <taxon>Pseudomonadati</taxon>
        <taxon>Pseudomonadota</taxon>
        <taxon>Alphaproteobacteria</taxon>
        <taxon>Hyphomicrobiales</taxon>
        <taxon>Phyllobacteriaceae</taxon>
        <taxon>Mesorhizobium</taxon>
    </lineage>
</organism>
<evidence type="ECO:0000256" key="3">
    <source>
        <dbReference type="ARBA" id="ARBA00040298"/>
    </source>
</evidence>
<dbReference type="PANTHER" id="PTHR10668:SF103">
    <property type="entry name" value="PYRIDINE NUCLEOTIDE-DISULFIDE OXIDOREDUCTASE DOMAIN-CONTAINING PROTEIN 2"/>
    <property type="match status" value="1"/>
</dbReference>
<comment type="subunit">
    <text evidence="2">Interacts with COX5B; this interaction may contribute to localize PYROXD2 to the inner face of the inner mitochondrial membrane.</text>
</comment>
<comment type="function">
    <text evidence="1">Probable oxidoreductase that may play a role as regulator of mitochondrial function.</text>
</comment>
<dbReference type="GO" id="GO:0016491">
    <property type="term" value="F:oxidoreductase activity"/>
    <property type="evidence" value="ECO:0007669"/>
    <property type="project" value="InterPro"/>
</dbReference>
<evidence type="ECO:0000256" key="1">
    <source>
        <dbReference type="ARBA" id="ARBA00037217"/>
    </source>
</evidence>
<reference evidence="5 6" key="1">
    <citation type="submission" date="2015-12" db="EMBL/GenBank/DDBJ databases">
        <title>Draft genome sequence of Mesorhizobium sp. UFLA 01-765, a multitolerant efficient symbiont and plant-growth promoting strain isolated from Zn-mining soil using Leucaena leucocephala as a trap plant.</title>
        <authorList>
            <person name="Rangel W.M."/>
            <person name="Thijs S."/>
            <person name="Longatti S.M."/>
            <person name="Moreira F.M."/>
            <person name="Weyens N."/>
            <person name="Vangronsveld J."/>
            <person name="Van Hamme J.D."/>
            <person name="Bottos E.M."/>
            <person name="Rineau F."/>
        </authorList>
    </citation>
    <scope>NUCLEOTIDE SEQUENCE [LARGE SCALE GENOMIC DNA]</scope>
    <source>
        <strain evidence="5 6">UFLA 01-765</strain>
    </source>
</reference>
<dbReference type="OrthoDB" id="9774675at2"/>
<evidence type="ECO:0000256" key="2">
    <source>
        <dbReference type="ARBA" id="ARBA00038825"/>
    </source>
</evidence>
<dbReference type="Proteomes" id="UP000053176">
    <property type="component" value="Unassembled WGS sequence"/>
</dbReference>
<dbReference type="AlphaFoldDB" id="A0A101KM34"/>
<protein>
    <recommendedName>
        <fullName evidence="3">Pyridine nucleotide-disulfide oxidoreductase domain-containing protein 2</fullName>
    </recommendedName>
</protein>
<feature type="domain" description="Amine oxidase" evidence="4">
    <location>
        <begin position="16"/>
        <end position="339"/>
    </location>
</feature>
<dbReference type="Gene3D" id="3.50.50.60">
    <property type="entry name" value="FAD/NAD(P)-binding domain"/>
    <property type="match status" value="2"/>
</dbReference>
<comment type="caution">
    <text evidence="5">The sequence shown here is derived from an EMBL/GenBank/DDBJ whole genome shotgun (WGS) entry which is preliminary data.</text>
</comment>
<dbReference type="PANTHER" id="PTHR10668">
    <property type="entry name" value="PHYTOENE DEHYDROGENASE"/>
    <property type="match status" value="1"/>
</dbReference>
<gene>
    <name evidence="5" type="ORF">AU467_33975</name>
</gene>
<evidence type="ECO:0000313" key="6">
    <source>
        <dbReference type="Proteomes" id="UP000053176"/>
    </source>
</evidence>
<sequence>MSKVFDAIVVGAGNNGLACSCYLAKAGLKVLVLERRHLVGGAAVSEEIIPGFTFSVFSYVAAQLHPKVVSDLELKKYGLRSFKADYRIFRPVDRRRSMMVGGDIGQMQAVLSRFSEADAARYPEFRKYLSGVSEFVHELKLQTPVDLVAGSIGSRLKAAGFLWEHRNVGENFYKLIDLFTQSSDEYLSRWFESSEVKAAFAFAVGGSLIGPKSPGSAWLALHGGSTGHADEDAISGQIVGGMGSITKAMARCAEDHGVEIRLNSDVAQIQTRNGRVHSVVTSGGDEFTARTIVGNLNAKVLFGKLVATSDLPSDFVSDIVQFKTNGAAFKLNIACEKAPQFSSFNKQETGMDSPPIVQIAPDMGYLEQAYEEAKPGWYSSRPSMIMTIPTVLEPSLAPKGKHVVQIYGGHTSYELTNGSWGQERPRFLKSVLESIDELAPGFSDGVIDTQLLLPKDIEEQLNIPNGHINHGDMSLDQMFFMRPVPHYSDYRSPIRGLYQCGASCHPGGGVSGVPGHNAAREILKDLGKRPAHKA</sequence>
<name>A0A101KM34_RHILI</name>
<dbReference type="Pfam" id="PF01593">
    <property type="entry name" value="Amino_oxidase"/>
    <property type="match status" value="1"/>
</dbReference>
<accession>A0A101KM34</accession>
<proteinExistence type="predicted"/>
<evidence type="ECO:0000259" key="4">
    <source>
        <dbReference type="Pfam" id="PF01593"/>
    </source>
</evidence>
<dbReference type="InterPro" id="IPR002937">
    <property type="entry name" value="Amino_oxidase"/>
</dbReference>
<dbReference type="EMBL" id="LPWA01000173">
    <property type="protein sequence ID" value="KUM23338.1"/>
    <property type="molecule type" value="Genomic_DNA"/>
</dbReference>
<dbReference type="PROSITE" id="PS51257">
    <property type="entry name" value="PROKAR_LIPOPROTEIN"/>
    <property type="match status" value="1"/>
</dbReference>
<dbReference type="InterPro" id="IPR036188">
    <property type="entry name" value="FAD/NAD-bd_sf"/>
</dbReference>
<evidence type="ECO:0000313" key="5">
    <source>
        <dbReference type="EMBL" id="KUM23338.1"/>
    </source>
</evidence>
<dbReference type="SUPFAM" id="SSF51905">
    <property type="entry name" value="FAD/NAD(P)-binding domain"/>
    <property type="match status" value="1"/>
</dbReference>